<keyword evidence="3" id="KW-1185">Reference proteome</keyword>
<feature type="signal peptide" evidence="1">
    <location>
        <begin position="1"/>
        <end position="19"/>
    </location>
</feature>
<proteinExistence type="predicted"/>
<evidence type="ECO:0000313" key="2">
    <source>
        <dbReference type="EMBL" id="GFR77923.1"/>
    </source>
</evidence>
<sequence length="87" mass="9395">MRIFLVCLLVVALLGFVFAEPKVEKRFIEGLKKAFNDAAKTINDAIDDANLGQKLGQTKDKIQDAADKVLDTLGDVAGNIKDGITGF</sequence>
<reference evidence="2 3" key="1">
    <citation type="journal article" date="2021" name="Elife">
        <title>Chloroplast acquisition without the gene transfer in kleptoplastic sea slugs, Plakobranchus ocellatus.</title>
        <authorList>
            <person name="Maeda T."/>
            <person name="Takahashi S."/>
            <person name="Yoshida T."/>
            <person name="Shimamura S."/>
            <person name="Takaki Y."/>
            <person name="Nagai Y."/>
            <person name="Toyoda A."/>
            <person name="Suzuki Y."/>
            <person name="Arimoto A."/>
            <person name="Ishii H."/>
            <person name="Satoh N."/>
            <person name="Nishiyama T."/>
            <person name="Hasebe M."/>
            <person name="Maruyama T."/>
            <person name="Minagawa J."/>
            <person name="Obokata J."/>
            <person name="Shigenobu S."/>
        </authorList>
    </citation>
    <scope>NUCLEOTIDE SEQUENCE [LARGE SCALE GENOMIC DNA]</scope>
</reference>
<dbReference type="AlphaFoldDB" id="A0AAV4FX60"/>
<name>A0AAV4FX60_9GAST</name>
<accession>A0AAV4FX60</accession>
<organism evidence="2 3">
    <name type="scientific">Elysia marginata</name>
    <dbReference type="NCBI Taxonomy" id="1093978"/>
    <lineage>
        <taxon>Eukaryota</taxon>
        <taxon>Metazoa</taxon>
        <taxon>Spiralia</taxon>
        <taxon>Lophotrochozoa</taxon>
        <taxon>Mollusca</taxon>
        <taxon>Gastropoda</taxon>
        <taxon>Heterobranchia</taxon>
        <taxon>Euthyneura</taxon>
        <taxon>Panpulmonata</taxon>
        <taxon>Sacoglossa</taxon>
        <taxon>Placobranchoidea</taxon>
        <taxon>Plakobranchidae</taxon>
        <taxon>Elysia</taxon>
    </lineage>
</organism>
<gene>
    <name evidence="2" type="ORF">ElyMa_005836600</name>
</gene>
<protein>
    <submittedName>
        <fullName evidence="2">Uncharacterized protein</fullName>
    </submittedName>
</protein>
<dbReference type="Gene3D" id="1.20.120.20">
    <property type="entry name" value="Apolipoprotein"/>
    <property type="match status" value="1"/>
</dbReference>
<comment type="caution">
    <text evidence="2">The sequence shown here is derived from an EMBL/GenBank/DDBJ whole genome shotgun (WGS) entry which is preliminary data.</text>
</comment>
<dbReference type="EMBL" id="BMAT01011724">
    <property type="protein sequence ID" value="GFR77923.1"/>
    <property type="molecule type" value="Genomic_DNA"/>
</dbReference>
<keyword evidence="1" id="KW-0732">Signal</keyword>
<feature type="chain" id="PRO_5043977394" evidence="1">
    <location>
        <begin position="20"/>
        <end position="87"/>
    </location>
</feature>
<evidence type="ECO:0000256" key="1">
    <source>
        <dbReference type="SAM" id="SignalP"/>
    </source>
</evidence>
<dbReference type="Proteomes" id="UP000762676">
    <property type="component" value="Unassembled WGS sequence"/>
</dbReference>
<evidence type="ECO:0000313" key="3">
    <source>
        <dbReference type="Proteomes" id="UP000762676"/>
    </source>
</evidence>